<evidence type="ECO:0000313" key="2">
    <source>
        <dbReference type="EMBL" id="KAF0732241.1"/>
    </source>
</evidence>
<dbReference type="PANTHER" id="PTHR46586:SF3">
    <property type="entry name" value="ANKYRIN REPEAT-CONTAINING PROTEIN"/>
    <property type="match status" value="1"/>
</dbReference>
<dbReference type="Proteomes" id="UP000481153">
    <property type="component" value="Unassembled WGS sequence"/>
</dbReference>
<dbReference type="EMBL" id="VJMJ01000135">
    <property type="protein sequence ID" value="KAF0732241.1"/>
    <property type="molecule type" value="Genomic_DNA"/>
</dbReference>
<feature type="chain" id="PRO_5026093545" evidence="1">
    <location>
        <begin position="26"/>
        <end position="223"/>
    </location>
</feature>
<keyword evidence="3" id="KW-1185">Reference proteome</keyword>
<evidence type="ECO:0000313" key="3">
    <source>
        <dbReference type="Proteomes" id="UP000481153"/>
    </source>
</evidence>
<feature type="signal peptide" evidence="1">
    <location>
        <begin position="1"/>
        <end position="25"/>
    </location>
</feature>
<dbReference type="Pfam" id="PF12796">
    <property type="entry name" value="Ank_2"/>
    <property type="match status" value="1"/>
</dbReference>
<keyword evidence="1" id="KW-0732">Signal</keyword>
<dbReference type="InterPro" id="IPR002110">
    <property type="entry name" value="Ankyrin_rpt"/>
</dbReference>
<dbReference type="SUPFAM" id="SSF140860">
    <property type="entry name" value="Pseudo ankyrin repeat-like"/>
    <property type="match status" value="1"/>
</dbReference>
<organism evidence="2 3">
    <name type="scientific">Aphanomyces euteiches</name>
    <dbReference type="NCBI Taxonomy" id="100861"/>
    <lineage>
        <taxon>Eukaryota</taxon>
        <taxon>Sar</taxon>
        <taxon>Stramenopiles</taxon>
        <taxon>Oomycota</taxon>
        <taxon>Saprolegniomycetes</taxon>
        <taxon>Saprolegniales</taxon>
        <taxon>Verrucalvaceae</taxon>
        <taxon>Aphanomyces</taxon>
    </lineage>
</organism>
<dbReference type="VEuPathDB" id="FungiDB:AeMF1_004024"/>
<dbReference type="InterPro" id="IPR052050">
    <property type="entry name" value="SecEffector_AnkRepeat"/>
</dbReference>
<dbReference type="Gene3D" id="1.25.40.20">
    <property type="entry name" value="Ankyrin repeat-containing domain"/>
    <property type="match status" value="1"/>
</dbReference>
<proteinExistence type="predicted"/>
<accession>A0A6G0WXK9</accession>
<dbReference type="AlphaFoldDB" id="A0A6G0WXK9"/>
<dbReference type="PANTHER" id="PTHR46586">
    <property type="entry name" value="ANKYRIN REPEAT-CONTAINING PROTEIN"/>
    <property type="match status" value="1"/>
</dbReference>
<evidence type="ECO:0000256" key="1">
    <source>
        <dbReference type="SAM" id="SignalP"/>
    </source>
</evidence>
<reference evidence="2 3" key="1">
    <citation type="submission" date="2019-07" db="EMBL/GenBank/DDBJ databases">
        <title>Genomics analysis of Aphanomyces spp. identifies a new class of oomycete effector associated with host adaptation.</title>
        <authorList>
            <person name="Gaulin E."/>
        </authorList>
    </citation>
    <scope>NUCLEOTIDE SEQUENCE [LARGE SCALE GENOMIC DNA]</scope>
    <source>
        <strain evidence="2 3">ATCC 201684</strain>
    </source>
</reference>
<gene>
    <name evidence="2" type="ORF">Ae201684_010533</name>
</gene>
<name>A0A6G0WXK9_9STRA</name>
<protein>
    <submittedName>
        <fullName evidence="2">Uncharacterized protein</fullName>
    </submittedName>
</protein>
<dbReference type="InterPro" id="IPR036770">
    <property type="entry name" value="Ankyrin_rpt-contain_sf"/>
</dbReference>
<comment type="caution">
    <text evidence="2">The sequence shown here is derived from an EMBL/GenBank/DDBJ whole genome shotgun (WGS) entry which is preliminary data.</text>
</comment>
<sequence>MAAVRESSSLFTIVLLSSEIATILAAFQNAGYRDLTTLRARLVPIYKSHYEPSFIRSQMQLTHSLLETWFHTYGLVRLPKFLAFSTKFRLVMVQYAVYFGRMDLVAVIHPAVDLCLFHEPLVDLAALNGHTEMIKYLHRIGHPGESTAGIEWAAQNGHLTTLESLMEQISVNEATKTSAIKLASRARHTTIVKFLQNSLDQPTTSKKDKTSLAESNLCDLVSK</sequence>